<accession>E5L9X7</accession>
<protein>
    <submittedName>
        <fullName evidence="1">Uncharacterized protein</fullName>
    </submittedName>
</protein>
<dbReference type="EMBL" id="HQ384108">
    <property type="protein sequence ID" value="ADQ64601.1"/>
    <property type="molecule type" value="mRNA"/>
</dbReference>
<evidence type="ECO:0000313" key="1">
    <source>
        <dbReference type="EMBL" id="ADQ64601.1"/>
    </source>
</evidence>
<dbReference type="AlphaFoldDB" id="E5L9X7"/>
<feature type="non-terminal residue" evidence="1">
    <location>
        <position position="1"/>
    </location>
</feature>
<organism evidence="1">
    <name type="scientific">Bactrocera oleae</name>
    <name type="common">Olive fruit fly</name>
    <name type="synonym">Dacus oleae</name>
    <dbReference type="NCBI Taxonomy" id="104688"/>
    <lineage>
        <taxon>Eukaryota</taxon>
        <taxon>Metazoa</taxon>
        <taxon>Ecdysozoa</taxon>
        <taxon>Arthropoda</taxon>
        <taxon>Hexapoda</taxon>
        <taxon>Insecta</taxon>
        <taxon>Pterygota</taxon>
        <taxon>Neoptera</taxon>
        <taxon>Endopterygota</taxon>
        <taxon>Diptera</taxon>
        <taxon>Brachycera</taxon>
        <taxon>Muscomorpha</taxon>
        <taxon>Tephritoidea</taxon>
        <taxon>Tephritidae</taxon>
        <taxon>Bactrocera</taxon>
        <taxon>Daculus</taxon>
    </lineage>
</organism>
<feature type="non-terminal residue" evidence="1">
    <location>
        <position position="77"/>
    </location>
</feature>
<proteinExistence type="evidence at transcript level"/>
<reference evidence="1" key="1">
    <citation type="journal article" date="2011" name="Mol. Genet. Genomics">
        <title>Isolation, annotation and applications of expressed sequence tags from the olive fly, Bactrocera oleae.</title>
        <authorList>
            <person name="Tsoumani K.T."/>
            <person name="Augustinos A.A."/>
            <person name="Kakani E.G."/>
            <person name="Drosopoulou E."/>
            <person name="Mavragani-Tsipidou P."/>
            <person name="Mathiopoulos K.D."/>
        </authorList>
    </citation>
    <scope>NUCLEOTIDE SEQUENCE</scope>
</reference>
<sequence>YINIIRVRISMYNSQTKHRNLVDHYLKIKYFFGCAYIRHEITAITYNNIMNCKSVVSTKKSSHTYICICTYLHICIS</sequence>
<name>E5L9X7_BACOL</name>